<reference evidence="1" key="2">
    <citation type="journal article" date="2015" name="Data Brief">
        <title>Shoot transcriptome of the giant reed, Arundo donax.</title>
        <authorList>
            <person name="Barrero R.A."/>
            <person name="Guerrero F.D."/>
            <person name="Moolhuijzen P."/>
            <person name="Goolsby J.A."/>
            <person name="Tidwell J."/>
            <person name="Bellgard S.E."/>
            <person name="Bellgard M.I."/>
        </authorList>
    </citation>
    <scope>NUCLEOTIDE SEQUENCE</scope>
    <source>
        <tissue evidence="1">Shoot tissue taken approximately 20 cm above the soil surface</tissue>
    </source>
</reference>
<proteinExistence type="predicted"/>
<name>A0A0A9C3G9_ARUDO</name>
<reference evidence="1" key="1">
    <citation type="submission" date="2014-09" db="EMBL/GenBank/DDBJ databases">
        <authorList>
            <person name="Magalhaes I.L.F."/>
            <person name="Oliveira U."/>
            <person name="Santos F.R."/>
            <person name="Vidigal T.H.D.A."/>
            <person name="Brescovit A.D."/>
            <person name="Santos A.J."/>
        </authorList>
    </citation>
    <scope>NUCLEOTIDE SEQUENCE</scope>
    <source>
        <tissue evidence="1">Shoot tissue taken approximately 20 cm above the soil surface</tissue>
    </source>
</reference>
<dbReference type="EMBL" id="GBRH01229955">
    <property type="protein sequence ID" value="JAD67940.1"/>
    <property type="molecule type" value="Transcribed_RNA"/>
</dbReference>
<sequence length="64" mass="7575">MRAHRECHKRPVSTFIQEIDFCIVILLVMQKECSSIALLCFHASPQPTELPKITNYQRFYEHII</sequence>
<organism evidence="1">
    <name type="scientific">Arundo donax</name>
    <name type="common">Giant reed</name>
    <name type="synonym">Donax arundinaceus</name>
    <dbReference type="NCBI Taxonomy" id="35708"/>
    <lineage>
        <taxon>Eukaryota</taxon>
        <taxon>Viridiplantae</taxon>
        <taxon>Streptophyta</taxon>
        <taxon>Embryophyta</taxon>
        <taxon>Tracheophyta</taxon>
        <taxon>Spermatophyta</taxon>
        <taxon>Magnoliopsida</taxon>
        <taxon>Liliopsida</taxon>
        <taxon>Poales</taxon>
        <taxon>Poaceae</taxon>
        <taxon>PACMAD clade</taxon>
        <taxon>Arundinoideae</taxon>
        <taxon>Arundineae</taxon>
        <taxon>Arundo</taxon>
    </lineage>
</organism>
<protein>
    <submittedName>
        <fullName evidence="1">Uncharacterized protein</fullName>
    </submittedName>
</protein>
<accession>A0A0A9C3G9</accession>
<dbReference type="AlphaFoldDB" id="A0A0A9C3G9"/>
<evidence type="ECO:0000313" key="1">
    <source>
        <dbReference type="EMBL" id="JAD67940.1"/>
    </source>
</evidence>